<proteinExistence type="predicted"/>
<feature type="transmembrane region" description="Helical" evidence="11">
    <location>
        <begin position="589"/>
        <end position="607"/>
    </location>
</feature>
<evidence type="ECO:0000256" key="6">
    <source>
        <dbReference type="ARBA" id="ARBA00022692"/>
    </source>
</evidence>
<dbReference type="GO" id="GO:0015297">
    <property type="term" value="F:antiporter activity"/>
    <property type="evidence" value="ECO:0007669"/>
    <property type="project" value="UniProtKB-KW"/>
</dbReference>
<evidence type="ECO:0000313" key="17">
    <source>
        <dbReference type="Proteomes" id="UP000318483"/>
    </source>
</evidence>
<evidence type="ECO:0000256" key="1">
    <source>
        <dbReference type="ARBA" id="ARBA00002378"/>
    </source>
</evidence>
<dbReference type="InterPro" id="IPR050616">
    <property type="entry name" value="CPA3_Na-H_Antiporter_A"/>
</dbReference>
<evidence type="ECO:0000259" key="13">
    <source>
        <dbReference type="Pfam" id="PF00662"/>
    </source>
</evidence>
<evidence type="ECO:0000256" key="8">
    <source>
        <dbReference type="ARBA" id="ARBA00023065"/>
    </source>
</evidence>
<feature type="transmembrane region" description="Helical" evidence="11">
    <location>
        <begin position="389"/>
        <end position="415"/>
    </location>
</feature>
<evidence type="ECO:0000259" key="15">
    <source>
        <dbReference type="Pfam" id="PF20501"/>
    </source>
</evidence>
<feature type="transmembrane region" description="Helical" evidence="11">
    <location>
        <begin position="12"/>
        <end position="33"/>
    </location>
</feature>
<dbReference type="AlphaFoldDB" id="A0A5B8I835"/>
<evidence type="ECO:0000256" key="3">
    <source>
        <dbReference type="ARBA" id="ARBA00022448"/>
    </source>
</evidence>
<feature type="transmembrane region" description="Helical" evidence="11">
    <location>
        <begin position="728"/>
        <end position="746"/>
    </location>
</feature>
<feature type="transmembrane region" description="Helical" evidence="11">
    <location>
        <begin position="192"/>
        <end position="211"/>
    </location>
</feature>
<dbReference type="KEGG" id="lit:FPZ52_10895"/>
<dbReference type="InterPro" id="IPR046806">
    <property type="entry name" value="MrpA_C/MbhE"/>
</dbReference>
<evidence type="ECO:0000256" key="7">
    <source>
        <dbReference type="ARBA" id="ARBA00022989"/>
    </source>
</evidence>
<evidence type="ECO:0000256" key="4">
    <source>
        <dbReference type="ARBA" id="ARBA00022449"/>
    </source>
</evidence>
<accession>A0A5B8I835</accession>
<keyword evidence="6 10" id="KW-0812">Transmembrane</keyword>
<evidence type="ECO:0000313" key="16">
    <source>
        <dbReference type="EMBL" id="QDY70075.1"/>
    </source>
</evidence>
<comment type="function">
    <text evidence="1">NDH-1 shuttles electrons from NADH, via FMN and iron-sulfur (Fe-S) centers, to quinones in the respiratory chain. The immediate electron acceptor for the enzyme in this species is believed to be ubiquinone. Couples the redox reaction to proton translocation (for every two electrons transferred, four hydrogen ions are translocated across the cytoplasmic membrane), and thus conserves the redox energy in a proton gradient.</text>
</comment>
<feature type="transmembrane region" description="Helical" evidence="11">
    <location>
        <begin position="435"/>
        <end position="453"/>
    </location>
</feature>
<keyword evidence="4" id="KW-0050">Antiport</keyword>
<dbReference type="PRINTS" id="PR01434">
    <property type="entry name" value="NADHDHGNASE5"/>
</dbReference>
<keyword evidence="7 11" id="KW-1133">Transmembrane helix</keyword>
<dbReference type="Pfam" id="PF00662">
    <property type="entry name" value="Proton_antipo_N"/>
    <property type="match status" value="1"/>
</dbReference>
<feature type="transmembrane region" description="Helical" evidence="11">
    <location>
        <begin position="638"/>
        <end position="657"/>
    </location>
</feature>
<dbReference type="PANTHER" id="PTHR43373:SF1">
    <property type="entry name" value="NA(+)_H(+) ANTIPORTER SUBUNIT A"/>
    <property type="match status" value="1"/>
</dbReference>
<sequence length="755" mass="80484">MSGHNADTSNGWTIAGIAPVLIATALFIGFLQFLPDIAGGNPQRFVWAWLPALSANLSFYIDGLSLTFALLISGIGVVVMLFSASYLAGHPHQARFSLYLTSFMFAMLGVVLADNLIALFVFWELTTFTSYLLIGFSHSSAESRRSAWQALLVTATGGLALLAAVVLIGAVSGSFEMSQIRVEADILRDSGLYLPILLLVFAAAFTKSAQFPFHFWLPNAMAAPTPVSAYLHSATMVKGGVYLLARMHPSLSGTDVWMWTLTLIGGFTAVFASVWSIRQTDMKQVLAYTTLMALGTLVMLLGAPSGYAITAAGTFLIVHSLYKAPLFLVAGAVDHETGTRDVTVLGGLRRKMPFTMLTAALAGLSMAGMIPFLGFIAKELMYKAGLESTAGPIIVTGAVFAASALMVVAAGIVALRPFWGSDQHTPPDNIPEHEAGWPMVVGPLALAVAGLVFGVQHHWPQIGAVTPFVAAVAGSADQAKHLTLWEGVNAALVLSLATFATGIVLYLIHPRLRGRLAKLESRSFSFDRGWDSLMSGFLMFAGWLAGTMQSGLLTRYMTIVFGVMAVTVAVALFRADLSPLSRPSFDAPLGRYTVLFLLIGGTAVTLLTYSRIAAMAGMGVVGIGVALIFILYGAPDLAITQLLVEVLVVVLFAVAALRLPTLPRRRPRVLHAIIAASLGTMLTVLLLYATSEPINRRLTEFFETASYPEAHGRNIVNVILVDFRALDTFGEIAVVLVAAIAALALLRQGGKGDRT</sequence>
<evidence type="ECO:0000256" key="10">
    <source>
        <dbReference type="RuleBase" id="RU000320"/>
    </source>
</evidence>
<dbReference type="OrthoDB" id="9811798at2"/>
<keyword evidence="9 11" id="KW-0472">Membrane</keyword>
<evidence type="ECO:0000256" key="2">
    <source>
        <dbReference type="ARBA" id="ARBA00004651"/>
    </source>
</evidence>
<name>A0A5B8I835_9RHOB</name>
<organism evidence="16 17">
    <name type="scientific">Qingshengfaniella alkalisoli</name>
    <dbReference type="NCBI Taxonomy" id="2599296"/>
    <lineage>
        <taxon>Bacteria</taxon>
        <taxon>Pseudomonadati</taxon>
        <taxon>Pseudomonadota</taxon>
        <taxon>Alphaproteobacteria</taxon>
        <taxon>Rhodobacterales</taxon>
        <taxon>Paracoccaceae</taxon>
        <taxon>Qingshengfaniella</taxon>
    </lineage>
</organism>
<feature type="transmembrane region" description="Helical" evidence="11">
    <location>
        <begin position="558"/>
        <end position="577"/>
    </location>
</feature>
<dbReference type="InterPro" id="IPR025383">
    <property type="entry name" value="MrpA_C/MbhD"/>
</dbReference>
<dbReference type="Pfam" id="PF00361">
    <property type="entry name" value="Proton_antipo_M"/>
    <property type="match status" value="1"/>
</dbReference>
<dbReference type="EMBL" id="CP042261">
    <property type="protein sequence ID" value="QDY70075.1"/>
    <property type="molecule type" value="Genomic_DNA"/>
</dbReference>
<dbReference type="PANTHER" id="PTHR43373">
    <property type="entry name" value="NA(+)/H(+) ANTIPORTER SUBUNIT"/>
    <property type="match status" value="1"/>
</dbReference>
<keyword evidence="3" id="KW-0813">Transport</keyword>
<evidence type="ECO:0000259" key="14">
    <source>
        <dbReference type="Pfam" id="PF13244"/>
    </source>
</evidence>
<feature type="domain" description="NADH:quinone oxidoreductase/Mrp antiporter transmembrane" evidence="12">
    <location>
        <begin position="113"/>
        <end position="397"/>
    </location>
</feature>
<feature type="transmembrane region" description="Helical" evidence="11">
    <location>
        <begin position="529"/>
        <end position="546"/>
    </location>
</feature>
<dbReference type="InterPro" id="IPR001516">
    <property type="entry name" value="Proton_antipo_N"/>
</dbReference>
<gene>
    <name evidence="16" type="ORF">FPZ52_10895</name>
</gene>
<feature type="domain" description="MrpA C-terminal/MbhE" evidence="15">
    <location>
        <begin position="669"/>
        <end position="748"/>
    </location>
</feature>
<feature type="transmembrane region" description="Helical" evidence="11">
    <location>
        <begin position="669"/>
        <end position="689"/>
    </location>
</feature>
<feature type="transmembrane region" description="Helical" evidence="11">
    <location>
        <begin position="256"/>
        <end position="278"/>
    </location>
</feature>
<feature type="domain" description="NADH-Ubiquinone oxidoreductase (complex I) chain 5 N-terminal" evidence="13">
    <location>
        <begin position="50"/>
        <end position="96"/>
    </location>
</feature>
<keyword evidence="8" id="KW-0406">Ion transport</keyword>
<dbReference type="Pfam" id="PF13244">
    <property type="entry name" value="MbhD"/>
    <property type="match status" value="1"/>
</dbReference>
<evidence type="ECO:0000259" key="12">
    <source>
        <dbReference type="Pfam" id="PF00361"/>
    </source>
</evidence>
<evidence type="ECO:0000256" key="9">
    <source>
        <dbReference type="ARBA" id="ARBA00023136"/>
    </source>
</evidence>
<protein>
    <submittedName>
        <fullName evidence="16">DUF4040 domain-containing protein</fullName>
    </submittedName>
</protein>
<reference evidence="16 17" key="1">
    <citation type="submission" date="2019-07" db="EMBL/GenBank/DDBJ databases">
        <title>Litoreibacter alkalisoli sp. nov., isolated from saline-alkaline soil.</title>
        <authorList>
            <person name="Wang S."/>
            <person name="Xu L."/>
            <person name="Xing Y.-T."/>
            <person name="Sun J.-Q."/>
        </authorList>
    </citation>
    <scope>NUCLEOTIDE SEQUENCE [LARGE SCALE GENOMIC DNA]</scope>
    <source>
        <strain evidence="16 17">LN3S51</strain>
    </source>
</reference>
<feature type="transmembrane region" description="Helical" evidence="11">
    <location>
        <begin position="612"/>
        <end position="632"/>
    </location>
</feature>
<feature type="transmembrane region" description="Helical" evidence="11">
    <location>
        <begin position="67"/>
        <end position="89"/>
    </location>
</feature>
<evidence type="ECO:0000256" key="5">
    <source>
        <dbReference type="ARBA" id="ARBA00022475"/>
    </source>
</evidence>
<feature type="transmembrane region" description="Helical" evidence="11">
    <location>
        <begin position="488"/>
        <end position="509"/>
    </location>
</feature>
<dbReference type="RefSeq" id="WP_146365450.1">
    <property type="nucleotide sequence ID" value="NZ_CP042261.1"/>
</dbReference>
<feature type="transmembrane region" description="Helical" evidence="11">
    <location>
        <begin position="147"/>
        <end position="171"/>
    </location>
</feature>
<dbReference type="InterPro" id="IPR001750">
    <property type="entry name" value="ND/Mrp_TM"/>
</dbReference>
<dbReference type="Proteomes" id="UP000318483">
    <property type="component" value="Chromosome"/>
</dbReference>
<feature type="domain" description="MrpA C-terminal/MbhD" evidence="14">
    <location>
        <begin position="597"/>
        <end position="660"/>
    </location>
</feature>
<dbReference type="GO" id="GO:0006811">
    <property type="term" value="P:monoatomic ion transport"/>
    <property type="evidence" value="ECO:0007669"/>
    <property type="project" value="UniProtKB-KW"/>
</dbReference>
<feature type="transmembrane region" description="Helical" evidence="11">
    <location>
        <begin position="354"/>
        <end position="377"/>
    </location>
</feature>
<keyword evidence="17" id="KW-1185">Reference proteome</keyword>
<evidence type="ECO:0000256" key="11">
    <source>
        <dbReference type="SAM" id="Phobius"/>
    </source>
</evidence>
<comment type="subcellular location">
    <subcellularLocation>
        <location evidence="2">Cell membrane</location>
        <topology evidence="2">Multi-pass membrane protein</topology>
    </subcellularLocation>
    <subcellularLocation>
        <location evidence="10">Membrane</location>
        <topology evidence="10">Multi-pass membrane protein</topology>
    </subcellularLocation>
</comment>
<dbReference type="Pfam" id="PF20501">
    <property type="entry name" value="MbhE"/>
    <property type="match status" value="1"/>
</dbReference>
<keyword evidence="5" id="KW-1003">Cell membrane</keyword>
<dbReference type="GO" id="GO:0005886">
    <property type="term" value="C:plasma membrane"/>
    <property type="evidence" value="ECO:0007669"/>
    <property type="project" value="UniProtKB-SubCell"/>
</dbReference>
<feature type="transmembrane region" description="Helical" evidence="11">
    <location>
        <begin position="96"/>
        <end position="123"/>
    </location>
</feature>